<accession>A0A5A7Q3S6</accession>
<name>A0A5A7Q3S6_STRAF</name>
<keyword evidence="8" id="KW-1185">Reference proteome</keyword>
<dbReference type="Pfam" id="PF03168">
    <property type="entry name" value="LEA_2"/>
    <property type="match status" value="1"/>
</dbReference>
<feature type="domain" description="Late embryogenesis abundant protein LEA-2 subgroup" evidence="6">
    <location>
        <begin position="67"/>
        <end position="157"/>
    </location>
</feature>
<organism evidence="7 8">
    <name type="scientific">Striga asiatica</name>
    <name type="common">Asiatic witchweed</name>
    <name type="synonym">Buchnera asiatica</name>
    <dbReference type="NCBI Taxonomy" id="4170"/>
    <lineage>
        <taxon>Eukaryota</taxon>
        <taxon>Viridiplantae</taxon>
        <taxon>Streptophyta</taxon>
        <taxon>Embryophyta</taxon>
        <taxon>Tracheophyta</taxon>
        <taxon>Spermatophyta</taxon>
        <taxon>Magnoliopsida</taxon>
        <taxon>eudicotyledons</taxon>
        <taxon>Gunneridae</taxon>
        <taxon>Pentapetalae</taxon>
        <taxon>asterids</taxon>
        <taxon>lamiids</taxon>
        <taxon>Lamiales</taxon>
        <taxon>Orobanchaceae</taxon>
        <taxon>Buchnereae</taxon>
        <taxon>Striga</taxon>
    </lineage>
</organism>
<gene>
    <name evidence="7" type="ORF">STAS_16332</name>
</gene>
<dbReference type="GO" id="GO:0005886">
    <property type="term" value="C:plasma membrane"/>
    <property type="evidence" value="ECO:0007669"/>
    <property type="project" value="TreeGrafter"/>
</dbReference>
<dbReference type="Proteomes" id="UP000325081">
    <property type="component" value="Unassembled WGS sequence"/>
</dbReference>
<dbReference type="PANTHER" id="PTHR31234:SF39">
    <property type="entry name" value="HARPIN-INDUCED PROTEIN 1 CONTAINING PROTEIN, EXPRESSED"/>
    <property type="match status" value="1"/>
</dbReference>
<dbReference type="InterPro" id="IPR004864">
    <property type="entry name" value="LEA_2"/>
</dbReference>
<dbReference type="EMBL" id="BKCP01005738">
    <property type="protein sequence ID" value="GER39704.1"/>
    <property type="molecule type" value="Genomic_DNA"/>
</dbReference>
<evidence type="ECO:0000259" key="6">
    <source>
        <dbReference type="Pfam" id="PF03168"/>
    </source>
</evidence>
<evidence type="ECO:0000256" key="3">
    <source>
        <dbReference type="ARBA" id="ARBA00022989"/>
    </source>
</evidence>
<keyword evidence="4 5" id="KW-0472">Membrane</keyword>
<dbReference type="AlphaFoldDB" id="A0A5A7Q3S6"/>
<sequence length="186" mass="21195">MNNPKKAVVEDRWPQQWKFIAAVSLVCVLLAALIAMAMCVLLLPKDIQYSVDRAGAIRLGTTNLSFTVRANNPHRLGFSFHYDRIDAKVKYADRWLVSADRVIPPFHQPHRNVTLLNLNFNLNLKNYTEFTNSGYLNLTLEIRAKLRLDLGMLKLIHRQQNITCGSLLVPFSGTFRRVMCVAHMSG</sequence>
<evidence type="ECO:0000256" key="4">
    <source>
        <dbReference type="ARBA" id="ARBA00023136"/>
    </source>
</evidence>
<feature type="transmembrane region" description="Helical" evidence="5">
    <location>
        <begin position="20"/>
        <end position="43"/>
    </location>
</feature>
<evidence type="ECO:0000313" key="7">
    <source>
        <dbReference type="EMBL" id="GER39704.1"/>
    </source>
</evidence>
<proteinExistence type="predicted"/>
<keyword evidence="2 5" id="KW-0812">Transmembrane</keyword>
<comment type="caution">
    <text evidence="7">The sequence shown here is derived from an EMBL/GenBank/DDBJ whole genome shotgun (WGS) entry which is preliminary data.</text>
</comment>
<dbReference type="PANTHER" id="PTHR31234">
    <property type="entry name" value="LATE EMBRYOGENESIS ABUNDANT (LEA) HYDROXYPROLINE-RICH GLYCOPROTEIN FAMILY"/>
    <property type="match status" value="1"/>
</dbReference>
<evidence type="ECO:0000256" key="2">
    <source>
        <dbReference type="ARBA" id="ARBA00022692"/>
    </source>
</evidence>
<evidence type="ECO:0000313" key="8">
    <source>
        <dbReference type="Proteomes" id="UP000325081"/>
    </source>
</evidence>
<comment type="subcellular location">
    <subcellularLocation>
        <location evidence="1">Membrane</location>
        <topology evidence="1">Single-pass membrane protein</topology>
    </subcellularLocation>
</comment>
<dbReference type="OrthoDB" id="10337451at2759"/>
<dbReference type="GO" id="GO:0098542">
    <property type="term" value="P:defense response to other organism"/>
    <property type="evidence" value="ECO:0007669"/>
    <property type="project" value="InterPro"/>
</dbReference>
<keyword evidence="3 5" id="KW-1133">Transmembrane helix</keyword>
<protein>
    <submittedName>
        <fullName evidence="7">Late embryogenesis abundant protein</fullName>
    </submittedName>
</protein>
<dbReference type="InterPro" id="IPR044839">
    <property type="entry name" value="NDR1-like"/>
</dbReference>
<evidence type="ECO:0000256" key="5">
    <source>
        <dbReference type="SAM" id="Phobius"/>
    </source>
</evidence>
<evidence type="ECO:0000256" key="1">
    <source>
        <dbReference type="ARBA" id="ARBA00004167"/>
    </source>
</evidence>
<reference evidence="8" key="1">
    <citation type="journal article" date="2019" name="Curr. Biol.">
        <title>Genome Sequence of Striga asiatica Provides Insight into the Evolution of Plant Parasitism.</title>
        <authorList>
            <person name="Yoshida S."/>
            <person name="Kim S."/>
            <person name="Wafula E.K."/>
            <person name="Tanskanen J."/>
            <person name="Kim Y.M."/>
            <person name="Honaas L."/>
            <person name="Yang Z."/>
            <person name="Spallek T."/>
            <person name="Conn C.E."/>
            <person name="Ichihashi Y."/>
            <person name="Cheong K."/>
            <person name="Cui S."/>
            <person name="Der J.P."/>
            <person name="Gundlach H."/>
            <person name="Jiao Y."/>
            <person name="Hori C."/>
            <person name="Ishida J.K."/>
            <person name="Kasahara H."/>
            <person name="Kiba T."/>
            <person name="Kim M.S."/>
            <person name="Koo N."/>
            <person name="Laohavisit A."/>
            <person name="Lee Y.H."/>
            <person name="Lumba S."/>
            <person name="McCourt P."/>
            <person name="Mortimer J.C."/>
            <person name="Mutuku J.M."/>
            <person name="Nomura T."/>
            <person name="Sasaki-Sekimoto Y."/>
            <person name="Seto Y."/>
            <person name="Wang Y."/>
            <person name="Wakatake T."/>
            <person name="Sakakibara H."/>
            <person name="Demura T."/>
            <person name="Yamaguchi S."/>
            <person name="Yoneyama K."/>
            <person name="Manabe R.I."/>
            <person name="Nelson D.C."/>
            <person name="Schulman A.H."/>
            <person name="Timko M.P."/>
            <person name="dePamphilis C.W."/>
            <person name="Choi D."/>
            <person name="Shirasu K."/>
        </authorList>
    </citation>
    <scope>NUCLEOTIDE SEQUENCE [LARGE SCALE GENOMIC DNA]</scope>
    <source>
        <strain evidence="8">cv. UVA1</strain>
    </source>
</reference>